<gene>
    <name evidence="6" type="ORF">MELLADRAFT_75059</name>
</gene>
<dbReference type="Proteomes" id="UP000001072">
    <property type="component" value="Unassembled WGS sequence"/>
</dbReference>
<feature type="region of interest" description="Disordered" evidence="4">
    <location>
        <begin position="100"/>
        <end position="125"/>
    </location>
</feature>
<keyword evidence="2" id="KW-0539">Nucleus</keyword>
<dbReference type="PANTHER" id="PTHR40621:SF10">
    <property type="entry name" value="BZIP DOMAIN-CONTAINING PROTEIN"/>
    <property type="match status" value="1"/>
</dbReference>
<evidence type="ECO:0000313" key="7">
    <source>
        <dbReference type="Proteomes" id="UP000001072"/>
    </source>
</evidence>
<feature type="compositionally biased region" description="Low complexity" evidence="4">
    <location>
        <begin position="100"/>
        <end position="111"/>
    </location>
</feature>
<dbReference type="InterPro" id="IPR004827">
    <property type="entry name" value="bZIP"/>
</dbReference>
<dbReference type="PROSITE" id="PS00036">
    <property type="entry name" value="BZIP_BASIC"/>
    <property type="match status" value="1"/>
</dbReference>
<dbReference type="AlphaFoldDB" id="F4RR36"/>
<dbReference type="KEGG" id="mlr:MELLADRAFT_75059"/>
<evidence type="ECO:0000256" key="2">
    <source>
        <dbReference type="ARBA" id="ARBA00023242"/>
    </source>
</evidence>
<dbReference type="Gene3D" id="1.20.5.170">
    <property type="match status" value="1"/>
</dbReference>
<dbReference type="GO" id="GO:0090575">
    <property type="term" value="C:RNA polymerase II transcription regulator complex"/>
    <property type="evidence" value="ECO:0007669"/>
    <property type="project" value="TreeGrafter"/>
</dbReference>
<feature type="domain" description="BZIP" evidence="5">
    <location>
        <begin position="17"/>
        <end position="80"/>
    </location>
</feature>
<name>F4RR36_MELLP</name>
<dbReference type="GO" id="GO:0000976">
    <property type="term" value="F:transcription cis-regulatory region binding"/>
    <property type="evidence" value="ECO:0007669"/>
    <property type="project" value="InterPro"/>
</dbReference>
<evidence type="ECO:0000256" key="1">
    <source>
        <dbReference type="ARBA" id="ARBA00004123"/>
    </source>
</evidence>
<dbReference type="Pfam" id="PF00170">
    <property type="entry name" value="bZIP_1"/>
    <property type="match status" value="1"/>
</dbReference>
<dbReference type="PROSITE" id="PS50217">
    <property type="entry name" value="BZIP"/>
    <property type="match status" value="1"/>
</dbReference>
<comment type="subcellular location">
    <subcellularLocation>
        <location evidence="1">Nucleus</location>
    </subcellularLocation>
</comment>
<dbReference type="SMART" id="SM00338">
    <property type="entry name" value="BRLZ"/>
    <property type="match status" value="1"/>
</dbReference>
<dbReference type="InParanoid" id="F4RR36"/>
<evidence type="ECO:0000256" key="3">
    <source>
        <dbReference type="SAM" id="Coils"/>
    </source>
</evidence>
<dbReference type="InterPro" id="IPR050936">
    <property type="entry name" value="AP-1-like"/>
</dbReference>
<dbReference type="SUPFAM" id="SSF57959">
    <property type="entry name" value="Leucine zipper domain"/>
    <property type="match status" value="1"/>
</dbReference>
<dbReference type="CDD" id="cd14810">
    <property type="entry name" value="bZIP_u1"/>
    <property type="match status" value="1"/>
</dbReference>
<feature type="coiled-coil region" evidence="3">
    <location>
        <begin position="56"/>
        <end position="83"/>
    </location>
</feature>
<dbReference type="eggNOG" id="ENOG502S89P">
    <property type="taxonomic scope" value="Eukaryota"/>
</dbReference>
<dbReference type="PANTHER" id="PTHR40621">
    <property type="entry name" value="TRANSCRIPTION FACTOR KAPC-RELATED"/>
    <property type="match status" value="1"/>
</dbReference>
<evidence type="ECO:0000256" key="4">
    <source>
        <dbReference type="SAM" id="MobiDB-lite"/>
    </source>
</evidence>
<proteinExistence type="predicted"/>
<dbReference type="GO" id="GO:0001228">
    <property type="term" value="F:DNA-binding transcription activator activity, RNA polymerase II-specific"/>
    <property type="evidence" value="ECO:0007669"/>
    <property type="project" value="TreeGrafter"/>
</dbReference>
<feature type="compositionally biased region" description="Polar residues" evidence="4">
    <location>
        <begin position="112"/>
        <end position="121"/>
    </location>
</feature>
<dbReference type="EMBL" id="GL883114">
    <property type="protein sequence ID" value="EGG05145.1"/>
    <property type="molecule type" value="Genomic_DNA"/>
</dbReference>
<evidence type="ECO:0000313" key="6">
    <source>
        <dbReference type="EMBL" id="EGG05145.1"/>
    </source>
</evidence>
<dbReference type="OrthoDB" id="5571888at2759"/>
<keyword evidence="3" id="KW-0175">Coiled coil</keyword>
<dbReference type="HOGENOM" id="CLU_855506_0_0_1"/>
<dbReference type="InterPro" id="IPR046347">
    <property type="entry name" value="bZIP_sf"/>
</dbReference>
<dbReference type="VEuPathDB" id="FungiDB:MELLADRAFT_75059"/>
<sequence>MVPEWEDRPSAEEYKMLSSKEKRQLRNKISARNFRHRRKEHISTLEQQLINRDKTIDSLRHDLGQVKTENVELKAEIDLLKTKWSDLMKKIEEMSLGATSTASSLTSSPSTHAQPSSTSMPLSPRLRSATKASMMLQMPNLHKDVGTHSRKPFNGVGGMTGGGNVGVHTTLIPDVPINVYGNPSALKSRISTDSTIDQTLSPQALIEQKHLSKSDTNANNSDQPLLHLNNLEALLMAYSAPLIKANNMERVEHTIENLGSRISQIVVDAFKSSNESEIDEEKLLGCLDGRYVLEVVERAPPAYDAPLLDQLTLQLSRINLESTST</sequence>
<protein>
    <recommendedName>
        <fullName evidence="5">BZIP domain-containing protein</fullName>
    </recommendedName>
</protein>
<dbReference type="STRING" id="747676.F4RR36"/>
<dbReference type="GeneID" id="18932617"/>
<organism evidence="7">
    <name type="scientific">Melampsora larici-populina (strain 98AG31 / pathotype 3-4-7)</name>
    <name type="common">Poplar leaf rust fungus</name>
    <dbReference type="NCBI Taxonomy" id="747676"/>
    <lineage>
        <taxon>Eukaryota</taxon>
        <taxon>Fungi</taxon>
        <taxon>Dikarya</taxon>
        <taxon>Basidiomycota</taxon>
        <taxon>Pucciniomycotina</taxon>
        <taxon>Pucciniomycetes</taxon>
        <taxon>Pucciniales</taxon>
        <taxon>Melampsoraceae</taxon>
        <taxon>Melampsora</taxon>
    </lineage>
</organism>
<dbReference type="RefSeq" id="XP_007411510.1">
    <property type="nucleotide sequence ID" value="XM_007411448.1"/>
</dbReference>
<keyword evidence="7" id="KW-1185">Reference proteome</keyword>
<reference evidence="7" key="1">
    <citation type="journal article" date="2011" name="Proc. Natl. Acad. Sci. U.S.A.">
        <title>Obligate biotrophy features unraveled by the genomic analysis of rust fungi.</title>
        <authorList>
            <person name="Duplessis S."/>
            <person name="Cuomo C.A."/>
            <person name="Lin Y.-C."/>
            <person name="Aerts A."/>
            <person name="Tisserant E."/>
            <person name="Veneault-Fourrey C."/>
            <person name="Joly D.L."/>
            <person name="Hacquard S."/>
            <person name="Amselem J."/>
            <person name="Cantarel B.L."/>
            <person name="Chiu R."/>
            <person name="Coutinho P.M."/>
            <person name="Feau N."/>
            <person name="Field M."/>
            <person name="Frey P."/>
            <person name="Gelhaye E."/>
            <person name="Goldberg J."/>
            <person name="Grabherr M.G."/>
            <person name="Kodira C.D."/>
            <person name="Kohler A."/>
            <person name="Kuees U."/>
            <person name="Lindquist E.A."/>
            <person name="Lucas S.M."/>
            <person name="Mago R."/>
            <person name="Mauceli E."/>
            <person name="Morin E."/>
            <person name="Murat C."/>
            <person name="Pangilinan J.L."/>
            <person name="Park R."/>
            <person name="Pearson M."/>
            <person name="Quesneville H."/>
            <person name="Rouhier N."/>
            <person name="Sakthikumar S."/>
            <person name="Salamov A.A."/>
            <person name="Schmutz J."/>
            <person name="Selles B."/>
            <person name="Shapiro H."/>
            <person name="Tanguay P."/>
            <person name="Tuskan G.A."/>
            <person name="Henrissat B."/>
            <person name="Van de Peer Y."/>
            <person name="Rouze P."/>
            <person name="Ellis J.G."/>
            <person name="Dodds P.N."/>
            <person name="Schein J.E."/>
            <person name="Zhong S."/>
            <person name="Hamelin R.C."/>
            <person name="Grigoriev I.V."/>
            <person name="Szabo L.J."/>
            <person name="Martin F."/>
        </authorList>
    </citation>
    <scope>NUCLEOTIDE SEQUENCE [LARGE SCALE GENOMIC DNA]</scope>
    <source>
        <strain evidence="7">98AG31 / pathotype 3-4-7</strain>
    </source>
</reference>
<evidence type="ECO:0000259" key="5">
    <source>
        <dbReference type="PROSITE" id="PS50217"/>
    </source>
</evidence>
<accession>F4RR36</accession>